<dbReference type="PANTHER" id="PTHR42695:SF5">
    <property type="entry name" value="GLUTAMINE AMIDOTRANSFERASE YLR126C-RELATED"/>
    <property type="match status" value="1"/>
</dbReference>
<name>A0A0G0NBD4_9BACT</name>
<feature type="domain" description="Glutamine amidotransferase" evidence="1">
    <location>
        <begin position="15"/>
        <end position="182"/>
    </location>
</feature>
<evidence type="ECO:0000313" key="2">
    <source>
        <dbReference type="EMBL" id="KKQ74426.1"/>
    </source>
</evidence>
<protein>
    <submittedName>
        <fullName evidence="2">Glutamine amidotransferase class-I</fullName>
    </submittedName>
</protein>
<dbReference type="SUPFAM" id="SSF52317">
    <property type="entry name" value="Class I glutamine amidotransferase-like"/>
    <property type="match status" value="1"/>
</dbReference>
<keyword evidence="2" id="KW-0808">Transferase</keyword>
<accession>A0A0G0NBD4</accession>
<dbReference type="GO" id="GO:0016740">
    <property type="term" value="F:transferase activity"/>
    <property type="evidence" value="ECO:0007669"/>
    <property type="project" value="UniProtKB-KW"/>
</dbReference>
<reference evidence="2 3" key="1">
    <citation type="journal article" date="2015" name="Nature">
        <title>rRNA introns, odd ribosomes, and small enigmatic genomes across a large radiation of phyla.</title>
        <authorList>
            <person name="Brown C.T."/>
            <person name="Hug L.A."/>
            <person name="Thomas B.C."/>
            <person name="Sharon I."/>
            <person name="Castelle C.J."/>
            <person name="Singh A."/>
            <person name="Wilkins M.J."/>
            <person name="Williams K.H."/>
            <person name="Banfield J.F."/>
        </authorList>
    </citation>
    <scope>NUCLEOTIDE SEQUENCE [LARGE SCALE GENOMIC DNA]</scope>
</reference>
<dbReference type="EMBL" id="LBUZ01000032">
    <property type="protein sequence ID" value="KKQ74426.1"/>
    <property type="molecule type" value="Genomic_DNA"/>
</dbReference>
<dbReference type="PROSITE" id="PS51273">
    <property type="entry name" value="GATASE_TYPE_1"/>
    <property type="match status" value="1"/>
</dbReference>
<dbReference type="InterPro" id="IPR017926">
    <property type="entry name" value="GATASE"/>
</dbReference>
<keyword evidence="2" id="KW-0315">Glutamine amidotransferase</keyword>
<proteinExistence type="predicted"/>
<dbReference type="AlphaFoldDB" id="A0A0G0NBD4"/>
<evidence type="ECO:0000313" key="3">
    <source>
        <dbReference type="Proteomes" id="UP000034181"/>
    </source>
</evidence>
<dbReference type="InterPro" id="IPR029062">
    <property type="entry name" value="Class_I_gatase-like"/>
</dbReference>
<sequence>MRSILIIEHAKGRANGLVKEANKYRIPYQIWKPYEDEELLEEITEFSGLIVGGGPMGVYETEKYTFFKVEMGLIENAFQHATPTFGVCLGAQLIAQMLGSKIEKTFWRWGFMFVKPTEESVKDPMYTGIKYPFPTFQFHQDEVLDLPPDSILTLTSDNCTIEGFRLLKYPVWGIQAHPEIGLEKALAILSSVSGLTSEDLISMLSRGQVPNVEMNSRLFENFFKLLPKE</sequence>
<dbReference type="GO" id="GO:0005829">
    <property type="term" value="C:cytosol"/>
    <property type="evidence" value="ECO:0007669"/>
    <property type="project" value="TreeGrafter"/>
</dbReference>
<dbReference type="PANTHER" id="PTHR42695">
    <property type="entry name" value="GLUTAMINE AMIDOTRANSFERASE YLR126C-RELATED"/>
    <property type="match status" value="1"/>
</dbReference>
<evidence type="ECO:0000259" key="1">
    <source>
        <dbReference type="Pfam" id="PF00117"/>
    </source>
</evidence>
<dbReference type="Pfam" id="PF00117">
    <property type="entry name" value="GATase"/>
    <property type="match status" value="1"/>
</dbReference>
<comment type="caution">
    <text evidence="2">The sequence shown here is derived from an EMBL/GenBank/DDBJ whole genome shotgun (WGS) entry which is preliminary data.</text>
</comment>
<dbReference type="Proteomes" id="UP000034181">
    <property type="component" value="Unassembled WGS sequence"/>
</dbReference>
<dbReference type="Gene3D" id="3.40.50.880">
    <property type="match status" value="1"/>
</dbReference>
<dbReference type="InterPro" id="IPR044992">
    <property type="entry name" value="ChyE-like"/>
</dbReference>
<gene>
    <name evidence="2" type="ORF">US96_C0032G0005</name>
</gene>
<dbReference type="CDD" id="cd01741">
    <property type="entry name" value="GATase1_1"/>
    <property type="match status" value="1"/>
</dbReference>
<organism evidence="2 3">
    <name type="scientific">Candidatus Woesebacteria bacterium GW2011_GWB1_38_5b</name>
    <dbReference type="NCBI Taxonomy" id="1618569"/>
    <lineage>
        <taxon>Bacteria</taxon>
        <taxon>Candidatus Woeseibacteriota</taxon>
    </lineage>
</organism>